<evidence type="ECO:0000313" key="2">
    <source>
        <dbReference type="Proteomes" id="UP000191154"/>
    </source>
</evidence>
<dbReference type="AlphaFoldDB" id="A0A1S8N416"/>
<gene>
    <name evidence="1" type="ORF">CLOSAC_26950</name>
</gene>
<organism evidence="1 2">
    <name type="scientific">Clostridium saccharobutylicum</name>
    <dbReference type="NCBI Taxonomy" id="169679"/>
    <lineage>
        <taxon>Bacteria</taxon>
        <taxon>Bacillati</taxon>
        <taxon>Bacillota</taxon>
        <taxon>Clostridia</taxon>
        <taxon>Eubacteriales</taxon>
        <taxon>Clostridiaceae</taxon>
        <taxon>Clostridium</taxon>
    </lineage>
</organism>
<sequence length="447" mass="53912">MSKARNDLDRMSEEFLRNLDKMTEKPKKNNDLKGFEENVFLKKYKRREFLNNIEGKQTLENVIEFKIKENNIRSTDELAYLIYETIDILYSEICEDKSFFINYINKKILIYINQNSKQIVEEETGEYINLQKRGCLEKHSRYRIVKNMILPVMKVDTNRKSIEYIDQQKKYDRELKSFIKNRGDSNINKLTLTPNILVYMYLCWKRKKSIYNKTYKEILKGNWRKYEFHNLINFYCQLNEFIGNNREYTEYLVLGYEILENIYKGYRINLIIKELESKDINIDDDIIKSKLELYLGILLLINDIDLCEDKIKKFFEYYLSENDNSMEKLVYTAMRYSISVYPKIDKLIEKSVSQIKDIKIKNNDYCNINKYVELFKDKNYNSKKYQDVFKGLEISTEFLYNQNITEKIYDKAKLINRNVKAKDIFTSKGGILYLLLGGYLEYRQYEK</sequence>
<protein>
    <submittedName>
        <fullName evidence="1">Uncharacterized protein</fullName>
    </submittedName>
</protein>
<dbReference type="Proteomes" id="UP000191154">
    <property type="component" value="Unassembled WGS sequence"/>
</dbReference>
<accession>A0A1S8N416</accession>
<reference evidence="1 2" key="1">
    <citation type="submission" date="2016-05" db="EMBL/GenBank/DDBJ databases">
        <title>Microbial solvent formation.</title>
        <authorList>
            <person name="Poehlein A."/>
            <person name="Montoya Solano J.D."/>
            <person name="Flitsch S."/>
            <person name="Krabben P."/>
            <person name="Duerre P."/>
            <person name="Daniel R."/>
        </authorList>
    </citation>
    <scope>NUCLEOTIDE SEQUENCE [LARGE SCALE GENOMIC DNA]</scope>
    <source>
        <strain evidence="1 2">L1-8</strain>
    </source>
</reference>
<dbReference type="RefSeq" id="WP_077865866.1">
    <property type="nucleotide sequence ID" value="NZ_LZYZ01000005.1"/>
</dbReference>
<dbReference type="EMBL" id="LZYZ01000005">
    <property type="protein sequence ID" value="OOM11152.1"/>
    <property type="molecule type" value="Genomic_DNA"/>
</dbReference>
<comment type="caution">
    <text evidence="1">The sequence shown here is derived from an EMBL/GenBank/DDBJ whole genome shotgun (WGS) entry which is preliminary data.</text>
</comment>
<name>A0A1S8N416_CLOSA</name>
<evidence type="ECO:0000313" key="1">
    <source>
        <dbReference type="EMBL" id="OOM11152.1"/>
    </source>
</evidence>
<proteinExistence type="predicted"/>